<dbReference type="PRINTS" id="PR00412">
    <property type="entry name" value="EPOXHYDRLASE"/>
</dbReference>
<dbReference type="AlphaFoldDB" id="A0A5D0NHT9"/>
<dbReference type="Proteomes" id="UP000323380">
    <property type="component" value="Unassembled WGS sequence"/>
</dbReference>
<dbReference type="SUPFAM" id="SSF53474">
    <property type="entry name" value="alpha/beta-Hydrolases"/>
    <property type="match status" value="1"/>
</dbReference>
<dbReference type="Gene3D" id="3.40.50.1820">
    <property type="entry name" value="alpha/beta hydrolase"/>
    <property type="match status" value="1"/>
</dbReference>
<dbReference type="Pfam" id="PF00561">
    <property type="entry name" value="Abhydrolase_1"/>
    <property type="match status" value="1"/>
</dbReference>
<evidence type="ECO:0000313" key="2">
    <source>
        <dbReference type="EMBL" id="TYB43996.1"/>
    </source>
</evidence>
<sequence>MTVNAAEGPSGSLWLALLGTRVGFLGDRYRTRAIESGDGPPLVLLHGNGGHAESYARNVRRLGGAGYRAMAVDLLWHGLSSKPAFEPDMVPAYVRQILDLLDSEGIEKAHFEGESLGGWVCLWLALHHPDRVGKLVLNTTAGIRWEAGSVAEDVAGGREALRARSLDALRNPSREKVRRRLEWLVADPALVTDELVELRYFMMTEPTGREARLRIADNSFGFGSGARAEIAEARLPDVAAETLVLWTEHNPGHGPDTGRRIAGLIPHARFRLIEDAAHWPQWECPLEHDRAVIGFLDGTLDTPSKEQHA</sequence>
<gene>
    <name evidence="2" type="ORF">FXF69_23835</name>
</gene>
<organism evidence="2 3">
    <name type="scientific">Actinomadura chibensis</name>
    <dbReference type="NCBI Taxonomy" id="392828"/>
    <lineage>
        <taxon>Bacteria</taxon>
        <taxon>Bacillati</taxon>
        <taxon>Actinomycetota</taxon>
        <taxon>Actinomycetes</taxon>
        <taxon>Streptosporangiales</taxon>
        <taxon>Thermomonosporaceae</taxon>
        <taxon>Actinomadura</taxon>
    </lineage>
</organism>
<reference evidence="2 3" key="1">
    <citation type="submission" date="2019-08" db="EMBL/GenBank/DDBJ databases">
        <title>Actinomadura sp. nov. CYP1-5 isolated from mountain soil.</title>
        <authorList>
            <person name="Songsumanus A."/>
            <person name="Kuncharoen N."/>
            <person name="Kudo T."/>
            <person name="Yuki M."/>
            <person name="Igarashi Y."/>
            <person name="Tanasupawat S."/>
        </authorList>
    </citation>
    <scope>NUCLEOTIDE SEQUENCE [LARGE SCALE GENOMIC DNA]</scope>
    <source>
        <strain evidence="2 3">JCM 14158</strain>
    </source>
</reference>
<evidence type="ECO:0000259" key="1">
    <source>
        <dbReference type="Pfam" id="PF00561"/>
    </source>
</evidence>
<protein>
    <submittedName>
        <fullName evidence="2">Alpha/beta hydrolase</fullName>
    </submittedName>
</protein>
<dbReference type="PANTHER" id="PTHR46438">
    <property type="entry name" value="ALPHA/BETA-HYDROLASES SUPERFAMILY PROTEIN"/>
    <property type="match status" value="1"/>
</dbReference>
<keyword evidence="3" id="KW-1185">Reference proteome</keyword>
<dbReference type="PRINTS" id="PR00111">
    <property type="entry name" value="ABHYDROLASE"/>
</dbReference>
<dbReference type="InterPro" id="IPR029058">
    <property type="entry name" value="AB_hydrolase_fold"/>
</dbReference>
<dbReference type="PANTHER" id="PTHR46438:SF11">
    <property type="entry name" value="LIPASE-RELATED"/>
    <property type="match status" value="1"/>
</dbReference>
<dbReference type="STRING" id="1220554.GCA_001552135_07734"/>
<comment type="caution">
    <text evidence="2">The sequence shown here is derived from an EMBL/GenBank/DDBJ whole genome shotgun (WGS) entry which is preliminary data.</text>
</comment>
<dbReference type="EMBL" id="VSFG01000005">
    <property type="protein sequence ID" value="TYB43996.1"/>
    <property type="molecule type" value="Genomic_DNA"/>
</dbReference>
<dbReference type="InterPro" id="IPR000639">
    <property type="entry name" value="Epox_hydrolase-like"/>
</dbReference>
<proteinExistence type="predicted"/>
<dbReference type="RefSeq" id="WP_067904209.1">
    <property type="nucleotide sequence ID" value="NZ_VSFG01000005.1"/>
</dbReference>
<feature type="domain" description="AB hydrolase-1" evidence="1">
    <location>
        <begin position="40"/>
        <end position="283"/>
    </location>
</feature>
<name>A0A5D0NHT9_9ACTN</name>
<dbReference type="InterPro" id="IPR000073">
    <property type="entry name" value="AB_hydrolase_1"/>
</dbReference>
<dbReference type="GO" id="GO:0016787">
    <property type="term" value="F:hydrolase activity"/>
    <property type="evidence" value="ECO:0007669"/>
    <property type="project" value="UniProtKB-KW"/>
</dbReference>
<accession>A0A5D0NHT9</accession>
<evidence type="ECO:0000313" key="3">
    <source>
        <dbReference type="Proteomes" id="UP000323380"/>
    </source>
</evidence>
<keyword evidence="2" id="KW-0378">Hydrolase</keyword>